<evidence type="ECO:0000313" key="2">
    <source>
        <dbReference type="Proteomes" id="UP001150581"/>
    </source>
</evidence>
<name>A0ACC1IMH1_9FUNG</name>
<protein>
    <submittedName>
        <fullName evidence="1">Uncharacterized protein</fullName>
    </submittedName>
</protein>
<gene>
    <name evidence="1" type="ORF">LPJ66_003981</name>
</gene>
<dbReference type="Proteomes" id="UP001150581">
    <property type="component" value="Unassembled WGS sequence"/>
</dbReference>
<organism evidence="1 2">
    <name type="scientific">Kickxella alabastrina</name>
    <dbReference type="NCBI Taxonomy" id="61397"/>
    <lineage>
        <taxon>Eukaryota</taxon>
        <taxon>Fungi</taxon>
        <taxon>Fungi incertae sedis</taxon>
        <taxon>Zoopagomycota</taxon>
        <taxon>Kickxellomycotina</taxon>
        <taxon>Kickxellomycetes</taxon>
        <taxon>Kickxellales</taxon>
        <taxon>Kickxellaceae</taxon>
        <taxon>Kickxella</taxon>
    </lineage>
</organism>
<evidence type="ECO:0000313" key="1">
    <source>
        <dbReference type="EMBL" id="KAJ1896445.1"/>
    </source>
</evidence>
<sequence length="764" mass="81695">MLLSKVWDLADVNHNGKLSREEFAVAMHLINLRLAGGEIPDTLPPALVPPSMRKASITSNSMHNLSPQMRPASARSHLQYGDNLKRTPSYVPHVRGPMSISRSPAPLSPVYDDLEISGLQTQLGQMEDMSRGLQTQRTNTANQIAIAGSRKQELEVKISALHSSQEAEMHINQELRDKLKVEEDRVVALQAQVGEASRVLSVVSAQRSALEQEVHRVQAQQLALQQRLQQAQEDSRQLSGEVAELDQHRMSLEQSVAAMQSQISQQEETNRALSEKAEGLKTSVAELTQTSSSLSQKATSLSQVTASLSQAQARSATGTEVLSFDDIFGTDDAQVNSQSNASFGETFQAISAPQDQLATAENLEVHSSIAEIPATFSPVAGQQQQQRSVSPAATFASVASFGPAMVAPVAQIAASTNAFDSFGSHEADPFEEFLTAATSSKPTSPLSIRSTSNFAVGSFDDIFNNTPAQRAISVDPRSVSSTPAPSGALFGAASSIAAAGSAIASSPIMAKSTPASPFAYAASVSQSEAKSSEFAADFGSAFDLLPGSAERAIKKDMEKFDEQFPDINTLALSGDTKPVAAPAVPTVEDTEGAADLTFESVFGSGDKVEQAAAPATTVTTTAPAATANLEAKAAEKKSSDSSNDDGFVPPPVVKRINAGVRPMSRVLSMFRSSSNNRTSSMSGTPALPRRTTASEKREQQSRDQDKKFEEKWAKGDWPDWVKSGEYCNERRMLLEMGYSKDRVVEALEVNDFNLAQASDYLLSS</sequence>
<accession>A0ACC1IMH1</accession>
<reference evidence="1" key="1">
    <citation type="submission" date="2022-07" db="EMBL/GenBank/DDBJ databases">
        <title>Phylogenomic reconstructions and comparative analyses of Kickxellomycotina fungi.</title>
        <authorList>
            <person name="Reynolds N.K."/>
            <person name="Stajich J.E."/>
            <person name="Barry K."/>
            <person name="Grigoriev I.V."/>
            <person name="Crous P."/>
            <person name="Smith M.E."/>
        </authorList>
    </citation>
    <scope>NUCLEOTIDE SEQUENCE</scope>
    <source>
        <strain evidence="1">Benny 63K</strain>
    </source>
</reference>
<proteinExistence type="predicted"/>
<keyword evidence="2" id="KW-1185">Reference proteome</keyword>
<dbReference type="EMBL" id="JANBPG010000446">
    <property type="protein sequence ID" value="KAJ1896445.1"/>
    <property type="molecule type" value="Genomic_DNA"/>
</dbReference>
<comment type="caution">
    <text evidence="1">The sequence shown here is derived from an EMBL/GenBank/DDBJ whole genome shotgun (WGS) entry which is preliminary data.</text>
</comment>